<feature type="domain" description="4Fe-4S ferredoxin-type" evidence="5">
    <location>
        <begin position="278"/>
        <end position="307"/>
    </location>
</feature>
<feature type="domain" description="4Fe-4S ferredoxin-type" evidence="5">
    <location>
        <begin position="70"/>
        <end position="99"/>
    </location>
</feature>
<name>A0A6I3S8D5_9BURK</name>
<keyword evidence="4" id="KW-0411">Iron-sulfur</keyword>
<dbReference type="PROSITE" id="PS51379">
    <property type="entry name" value="4FE4S_FER_2"/>
    <property type="match status" value="3"/>
</dbReference>
<evidence type="ECO:0000256" key="4">
    <source>
        <dbReference type="ARBA" id="ARBA00023014"/>
    </source>
</evidence>
<gene>
    <name evidence="6" type="ORF">GMD42_09275</name>
</gene>
<dbReference type="Pfam" id="PF12838">
    <property type="entry name" value="Fer4_7"/>
    <property type="match status" value="1"/>
</dbReference>
<keyword evidence="1" id="KW-0004">4Fe-4S</keyword>
<dbReference type="Pfam" id="PF00037">
    <property type="entry name" value="Fer4"/>
    <property type="match status" value="1"/>
</dbReference>
<organism evidence="6 7">
    <name type="scientific">Parasutterella excrementihominis</name>
    <dbReference type="NCBI Taxonomy" id="487175"/>
    <lineage>
        <taxon>Bacteria</taxon>
        <taxon>Pseudomonadati</taxon>
        <taxon>Pseudomonadota</taxon>
        <taxon>Betaproteobacteria</taxon>
        <taxon>Burkholderiales</taxon>
        <taxon>Sutterellaceae</taxon>
        <taxon>Parasutterella</taxon>
    </lineage>
</organism>
<dbReference type="EMBL" id="WNCL01000030">
    <property type="protein sequence ID" value="MTU43805.1"/>
    <property type="molecule type" value="Genomic_DNA"/>
</dbReference>
<evidence type="ECO:0000313" key="7">
    <source>
        <dbReference type="Proteomes" id="UP000462362"/>
    </source>
</evidence>
<dbReference type="GO" id="GO:0051539">
    <property type="term" value="F:4 iron, 4 sulfur cluster binding"/>
    <property type="evidence" value="ECO:0007669"/>
    <property type="project" value="UniProtKB-KW"/>
</dbReference>
<evidence type="ECO:0000259" key="5">
    <source>
        <dbReference type="PROSITE" id="PS51379"/>
    </source>
</evidence>
<evidence type="ECO:0000256" key="2">
    <source>
        <dbReference type="ARBA" id="ARBA00022723"/>
    </source>
</evidence>
<dbReference type="Proteomes" id="UP000462362">
    <property type="component" value="Unassembled WGS sequence"/>
</dbReference>
<keyword evidence="2" id="KW-0479">Metal-binding</keyword>
<feature type="domain" description="4Fe-4S ferredoxin-type" evidence="5">
    <location>
        <begin position="311"/>
        <end position="340"/>
    </location>
</feature>
<dbReference type="AlphaFoldDB" id="A0A6I3S8D5"/>
<dbReference type="InterPro" id="IPR017896">
    <property type="entry name" value="4Fe4S_Fe-S-bd"/>
</dbReference>
<evidence type="ECO:0000256" key="1">
    <source>
        <dbReference type="ARBA" id="ARBA00022485"/>
    </source>
</evidence>
<dbReference type="InterPro" id="IPR017900">
    <property type="entry name" value="4Fe4S_Fe_S_CS"/>
</dbReference>
<dbReference type="GO" id="GO:0046872">
    <property type="term" value="F:metal ion binding"/>
    <property type="evidence" value="ECO:0007669"/>
    <property type="project" value="UniProtKB-KW"/>
</dbReference>
<accession>A0A6I3S8D5</accession>
<dbReference type="PANTHER" id="PTHR24960:SF79">
    <property type="entry name" value="PHOTOSYSTEM I IRON-SULFUR CENTER"/>
    <property type="match status" value="1"/>
</dbReference>
<dbReference type="InterPro" id="IPR050157">
    <property type="entry name" value="PSI_iron-sulfur_center"/>
</dbReference>
<protein>
    <submittedName>
        <fullName evidence="6">4Fe-4S dicluster domain-containing protein</fullName>
    </submittedName>
</protein>
<comment type="caution">
    <text evidence="6">The sequence shown here is derived from an EMBL/GenBank/DDBJ whole genome shotgun (WGS) entry which is preliminary data.</text>
</comment>
<evidence type="ECO:0000256" key="3">
    <source>
        <dbReference type="ARBA" id="ARBA00023004"/>
    </source>
</evidence>
<keyword evidence="3" id="KW-0408">Iron</keyword>
<reference evidence="6 7" key="1">
    <citation type="journal article" date="2019" name="Nat. Med.">
        <title>A library of human gut bacterial isolates paired with longitudinal multiomics data enables mechanistic microbiome research.</title>
        <authorList>
            <person name="Poyet M."/>
            <person name="Groussin M."/>
            <person name="Gibbons S.M."/>
            <person name="Avila-Pacheco J."/>
            <person name="Jiang X."/>
            <person name="Kearney S.M."/>
            <person name="Perrotta A.R."/>
            <person name="Berdy B."/>
            <person name="Zhao S."/>
            <person name="Lieberman T.D."/>
            <person name="Swanson P.K."/>
            <person name="Smith M."/>
            <person name="Roesemann S."/>
            <person name="Alexander J.E."/>
            <person name="Rich S.A."/>
            <person name="Livny J."/>
            <person name="Vlamakis H."/>
            <person name="Clish C."/>
            <person name="Bullock K."/>
            <person name="Deik A."/>
            <person name="Scott J."/>
            <person name="Pierce K.A."/>
            <person name="Xavier R.J."/>
            <person name="Alm E.J."/>
        </authorList>
    </citation>
    <scope>NUCLEOTIDE SEQUENCE [LARGE SCALE GENOMIC DNA]</scope>
    <source>
        <strain evidence="6 7">BIOML-A2</strain>
    </source>
</reference>
<dbReference type="SUPFAM" id="SSF54862">
    <property type="entry name" value="4Fe-4S ferredoxins"/>
    <property type="match status" value="2"/>
</dbReference>
<dbReference type="PANTHER" id="PTHR24960">
    <property type="entry name" value="PHOTOSYSTEM I IRON-SULFUR CENTER-RELATED"/>
    <property type="match status" value="1"/>
</dbReference>
<dbReference type="PROSITE" id="PS00198">
    <property type="entry name" value="4FE4S_FER_1"/>
    <property type="match status" value="2"/>
</dbReference>
<sequence>MSLNKTQVIEHLLGLCRSDIEKRYGEQALDIHNAKLTFEKNRCVRTLFPKSSCRRCVEACREKAIFLNNGTIGLENIKCTVCGACVSSCPTEAFAFAKYPLYSALFQLKKLLEENQEHQSTNLSAIFTCPKSSQAKKRISVGCLGSMSPALFVLTQLTTEAKVVVYCGNCRNCAISNEGDPAKSMAQKISRLSDILKIQPKIEIAETASEELDNLKRRKIFRKISNELLERSEIASLKGNAPKTEKVFPVLGREMLIDCIKLIRDKKTEYEITEKIFPLPGVYKNTCTGCNICVLLCPSGCLTSREKDGHFKLLADPLRCVDCKRCVEACPEQTLVMRKLSGIPQILADDVQILLTGVRKPIEEDAASIEARTREIFNI</sequence>
<dbReference type="Gene3D" id="3.30.70.20">
    <property type="match status" value="2"/>
</dbReference>
<evidence type="ECO:0000313" key="6">
    <source>
        <dbReference type="EMBL" id="MTU43805.1"/>
    </source>
</evidence>
<proteinExistence type="predicted"/>